<reference evidence="5" key="1">
    <citation type="submission" date="2025-08" db="UniProtKB">
        <authorList>
            <consortium name="RefSeq"/>
        </authorList>
    </citation>
    <scope>IDENTIFICATION</scope>
    <source>
        <tissue evidence="5">Fruit stalk</tissue>
    </source>
</reference>
<feature type="active site" evidence="2">
    <location>
        <position position="153"/>
    </location>
</feature>
<feature type="domain" description="Alpha/beta hydrolase fold-3" evidence="3">
    <location>
        <begin position="69"/>
        <end position="286"/>
    </location>
</feature>
<dbReference type="OrthoDB" id="408631at2759"/>
<gene>
    <name evidence="5" type="primary">LOC111300436</name>
</gene>
<dbReference type="PANTHER" id="PTHR23024">
    <property type="entry name" value="ARYLACETAMIDE DEACETYLASE"/>
    <property type="match status" value="1"/>
</dbReference>
<evidence type="ECO:0000259" key="3">
    <source>
        <dbReference type="Pfam" id="PF07859"/>
    </source>
</evidence>
<dbReference type="Proteomes" id="UP000515121">
    <property type="component" value="Unplaced"/>
</dbReference>
<dbReference type="SUPFAM" id="SSF53474">
    <property type="entry name" value="alpha/beta-Hydrolases"/>
    <property type="match status" value="1"/>
</dbReference>
<dbReference type="PROSITE" id="PS01174">
    <property type="entry name" value="LIPASE_GDXG_SER"/>
    <property type="match status" value="1"/>
</dbReference>
<dbReference type="Pfam" id="PF07859">
    <property type="entry name" value="Abhydrolase_3"/>
    <property type="match status" value="1"/>
</dbReference>
<dbReference type="PANTHER" id="PTHR23024:SF635">
    <property type="entry name" value="OS07G0162700 PROTEIN"/>
    <property type="match status" value="1"/>
</dbReference>
<accession>A0A6P5ZHH4</accession>
<sequence>MSIVAEAPGFIQVFSDGSVKRFEHEIAPASQESAGGYKSKDVTIDPSKPITGRIFLPDTPGSSTLLPILVYFHGGGFCIGSTTWLGYHHFLGDLSVVSQSIVLSIDYRLAPEHRLPVAYDDCYSSLEWLCSQVTSEPWFKQADHSHVFLSGDSAGGNIVHQVAIKAMRNNDLHVKIKGLLLIHPYFGSEERTDREGADSAAGYVAMNDMFWRLSIPDWSNRDYFGCNFEKQEVSEAEWREFPAVVVYVAGLDFLKERGTMYTKFLQRKEVKKVKLVETERESHVFHVFYPKSEATRLLQRQMSEFMKDN</sequence>
<dbReference type="InterPro" id="IPR013094">
    <property type="entry name" value="AB_hydrolase_3"/>
</dbReference>
<dbReference type="KEGG" id="dzi:111300436"/>
<keyword evidence="4" id="KW-1185">Reference proteome</keyword>
<name>A0A6P5ZHH4_DURZI</name>
<evidence type="ECO:0000256" key="1">
    <source>
        <dbReference type="ARBA" id="ARBA00010515"/>
    </source>
</evidence>
<comment type="similarity">
    <text evidence="1">Belongs to the 'GDXG' lipolytic enzyme family.</text>
</comment>
<organism evidence="4 5">
    <name type="scientific">Durio zibethinus</name>
    <name type="common">Durian</name>
    <dbReference type="NCBI Taxonomy" id="66656"/>
    <lineage>
        <taxon>Eukaryota</taxon>
        <taxon>Viridiplantae</taxon>
        <taxon>Streptophyta</taxon>
        <taxon>Embryophyta</taxon>
        <taxon>Tracheophyta</taxon>
        <taxon>Spermatophyta</taxon>
        <taxon>Magnoliopsida</taxon>
        <taxon>eudicotyledons</taxon>
        <taxon>Gunneridae</taxon>
        <taxon>Pentapetalae</taxon>
        <taxon>rosids</taxon>
        <taxon>malvids</taxon>
        <taxon>Malvales</taxon>
        <taxon>Malvaceae</taxon>
        <taxon>Helicteroideae</taxon>
        <taxon>Durio</taxon>
    </lineage>
</organism>
<dbReference type="AlphaFoldDB" id="A0A6P5ZHH4"/>
<dbReference type="GO" id="GO:0016787">
    <property type="term" value="F:hydrolase activity"/>
    <property type="evidence" value="ECO:0007669"/>
    <property type="project" value="InterPro"/>
</dbReference>
<proteinExistence type="inferred from homology"/>
<dbReference type="Gene3D" id="3.40.50.1820">
    <property type="entry name" value="alpha/beta hydrolase"/>
    <property type="match status" value="1"/>
</dbReference>
<dbReference type="RefSeq" id="XP_022751801.1">
    <property type="nucleotide sequence ID" value="XM_022896066.1"/>
</dbReference>
<evidence type="ECO:0000256" key="2">
    <source>
        <dbReference type="PROSITE-ProRule" id="PRU10038"/>
    </source>
</evidence>
<dbReference type="GeneID" id="111300436"/>
<evidence type="ECO:0000313" key="4">
    <source>
        <dbReference type="Proteomes" id="UP000515121"/>
    </source>
</evidence>
<dbReference type="InterPro" id="IPR029058">
    <property type="entry name" value="AB_hydrolase_fold"/>
</dbReference>
<evidence type="ECO:0000313" key="5">
    <source>
        <dbReference type="RefSeq" id="XP_022751801.1"/>
    </source>
</evidence>
<dbReference type="InterPro" id="IPR050466">
    <property type="entry name" value="Carboxylest/Gibb_receptor"/>
</dbReference>
<dbReference type="InterPro" id="IPR033140">
    <property type="entry name" value="Lipase_GDXG_put_SER_AS"/>
</dbReference>
<protein>
    <submittedName>
        <fullName evidence="5">Probable carboxylesterase 17</fullName>
    </submittedName>
</protein>